<protein>
    <recommendedName>
        <fullName evidence="1">TerD domain-containing protein</fullName>
    </recommendedName>
</protein>
<dbReference type="EMBL" id="FWEV01000089">
    <property type="protein sequence ID" value="SLM29418.1"/>
    <property type="molecule type" value="Genomic_DNA"/>
</dbReference>
<keyword evidence="3" id="KW-1185">Reference proteome</keyword>
<evidence type="ECO:0000259" key="1">
    <source>
        <dbReference type="Pfam" id="PF02342"/>
    </source>
</evidence>
<feature type="domain" description="TerD" evidence="1">
    <location>
        <begin position="1"/>
        <end position="35"/>
    </location>
</feature>
<proteinExistence type="predicted"/>
<dbReference type="STRING" id="1246637.MTBBW1_1790043"/>
<dbReference type="Pfam" id="PF02342">
    <property type="entry name" value="TerD"/>
    <property type="match status" value="1"/>
</dbReference>
<sequence length="99" mass="10828">MAISLTKGGNISLEKVAPGLTSIALGLGWDQIEKKDFSEKKRSVLTLMHLACYLTKTKTLLMLSGSGNSKARMALLYTQEMTLQEGVRLVHLMKRSGST</sequence>
<dbReference type="Proteomes" id="UP000191931">
    <property type="component" value="Unassembled WGS sequence"/>
</dbReference>
<dbReference type="InterPro" id="IPR003325">
    <property type="entry name" value="TerD"/>
</dbReference>
<gene>
    <name evidence="2" type="ORF">MTBBW1_1790043</name>
</gene>
<name>A0A1W1HAL8_9BACT</name>
<dbReference type="AlphaFoldDB" id="A0A1W1HAL8"/>
<evidence type="ECO:0000313" key="3">
    <source>
        <dbReference type="Proteomes" id="UP000191931"/>
    </source>
</evidence>
<evidence type="ECO:0000313" key="2">
    <source>
        <dbReference type="EMBL" id="SLM29418.1"/>
    </source>
</evidence>
<accession>A0A1W1HAL8</accession>
<organism evidence="2 3">
    <name type="scientific">Desulfamplus magnetovallimortis</name>
    <dbReference type="NCBI Taxonomy" id="1246637"/>
    <lineage>
        <taxon>Bacteria</taxon>
        <taxon>Pseudomonadati</taxon>
        <taxon>Thermodesulfobacteriota</taxon>
        <taxon>Desulfobacteria</taxon>
        <taxon>Desulfobacterales</taxon>
        <taxon>Desulfobacteraceae</taxon>
        <taxon>Desulfamplus</taxon>
    </lineage>
</organism>
<reference evidence="2 3" key="1">
    <citation type="submission" date="2017-03" db="EMBL/GenBank/DDBJ databases">
        <authorList>
            <person name="Afonso C.L."/>
            <person name="Miller P.J."/>
            <person name="Scott M.A."/>
            <person name="Spackman E."/>
            <person name="Goraichik I."/>
            <person name="Dimitrov K.M."/>
            <person name="Suarez D.L."/>
            <person name="Swayne D.E."/>
        </authorList>
    </citation>
    <scope>NUCLEOTIDE SEQUENCE [LARGE SCALE GENOMIC DNA]</scope>
    <source>
        <strain evidence="2">PRJEB14757</strain>
    </source>
</reference>